<evidence type="ECO:0000313" key="4">
    <source>
        <dbReference type="Proteomes" id="UP000663879"/>
    </source>
</evidence>
<feature type="transmembrane region" description="Helical" evidence="1">
    <location>
        <begin position="65"/>
        <end position="85"/>
    </location>
</feature>
<evidence type="ECO:0000259" key="2">
    <source>
        <dbReference type="Pfam" id="PF02214"/>
    </source>
</evidence>
<dbReference type="InterPro" id="IPR003131">
    <property type="entry name" value="T1-type_BTB"/>
</dbReference>
<dbReference type="OrthoDB" id="10614086at2759"/>
<comment type="caution">
    <text evidence="3">The sequence shown here is derived from an EMBL/GenBank/DDBJ whole genome shotgun (WGS) entry which is preliminary data.</text>
</comment>
<dbReference type="GO" id="GO:0051260">
    <property type="term" value="P:protein homooligomerization"/>
    <property type="evidence" value="ECO:0007669"/>
    <property type="project" value="InterPro"/>
</dbReference>
<dbReference type="Gene3D" id="3.30.710.10">
    <property type="entry name" value="Potassium Channel Kv1.1, Chain A"/>
    <property type="match status" value="1"/>
</dbReference>
<dbReference type="AlphaFoldDB" id="A0A813MAB2"/>
<keyword evidence="1" id="KW-1133">Transmembrane helix</keyword>
<dbReference type="Pfam" id="PF02214">
    <property type="entry name" value="BTB_2"/>
    <property type="match status" value="1"/>
</dbReference>
<feature type="domain" description="Potassium channel tetramerisation-type BTB" evidence="2">
    <location>
        <begin position="116"/>
        <end position="203"/>
    </location>
</feature>
<evidence type="ECO:0000313" key="3">
    <source>
        <dbReference type="EMBL" id="CAF0705371.1"/>
    </source>
</evidence>
<dbReference type="InterPro" id="IPR011333">
    <property type="entry name" value="SKP1/BTB/POZ_sf"/>
</dbReference>
<accession>A0A813MAB2</accession>
<keyword evidence="1" id="KW-0812">Transmembrane</keyword>
<organism evidence="3 4">
    <name type="scientific">Brachionus calyciflorus</name>
    <dbReference type="NCBI Taxonomy" id="104777"/>
    <lineage>
        <taxon>Eukaryota</taxon>
        <taxon>Metazoa</taxon>
        <taxon>Spiralia</taxon>
        <taxon>Gnathifera</taxon>
        <taxon>Rotifera</taxon>
        <taxon>Eurotatoria</taxon>
        <taxon>Monogononta</taxon>
        <taxon>Pseudotrocha</taxon>
        <taxon>Ploima</taxon>
        <taxon>Brachionidae</taxon>
        <taxon>Brachionus</taxon>
    </lineage>
</organism>
<keyword evidence="1" id="KW-0472">Membrane</keyword>
<protein>
    <recommendedName>
        <fullName evidence="2">Potassium channel tetramerisation-type BTB domain-containing protein</fullName>
    </recommendedName>
</protein>
<sequence>MTQIGDIRMLSIRNLGFIETDLNKKEPFKMENILFRNNNSIKNIANQKKWYEKIDEKNIRKLDKFLKIAIIFNLLLMGFLIIFRLRNNKNFQETNSIVKEALQLNEKEFILPRKIYFNIGGKLYNFTEQILENNKDTLLYEHYSKIKQDCQFSDIWIPRNPEYFDFIYNFLIYGHVRDQKLNNLNMKLVDLLSELNFYKLNGLQNIIEANSLFSGNISLSQTESLNDRKVKNNSIFKLINSLKKIFF</sequence>
<evidence type="ECO:0000256" key="1">
    <source>
        <dbReference type="SAM" id="Phobius"/>
    </source>
</evidence>
<dbReference type="Proteomes" id="UP000663879">
    <property type="component" value="Unassembled WGS sequence"/>
</dbReference>
<proteinExistence type="predicted"/>
<name>A0A813MAB2_9BILA</name>
<dbReference type="EMBL" id="CAJNOC010000011">
    <property type="protein sequence ID" value="CAF0705371.1"/>
    <property type="molecule type" value="Genomic_DNA"/>
</dbReference>
<dbReference type="SUPFAM" id="SSF54695">
    <property type="entry name" value="POZ domain"/>
    <property type="match status" value="1"/>
</dbReference>
<keyword evidence="4" id="KW-1185">Reference proteome</keyword>
<reference evidence="3" key="1">
    <citation type="submission" date="2021-02" db="EMBL/GenBank/DDBJ databases">
        <authorList>
            <person name="Nowell W R."/>
        </authorList>
    </citation>
    <scope>NUCLEOTIDE SEQUENCE</scope>
    <source>
        <strain evidence="3">Ploen Becks lab</strain>
    </source>
</reference>
<gene>
    <name evidence="3" type="ORF">OXX778_LOCUS250</name>
</gene>